<accession>A0AC61RVS6</accession>
<proteinExistence type="predicted"/>
<evidence type="ECO:0000313" key="2">
    <source>
        <dbReference type="Proteomes" id="UP000304953"/>
    </source>
</evidence>
<protein>
    <submittedName>
        <fullName evidence="1">YidC/Oxa1 family membrane protein insertase</fullName>
    </submittedName>
</protein>
<organism evidence="1 2">
    <name type="scientific">Petralouisia muris</name>
    <dbReference type="NCBI Taxonomy" id="3032872"/>
    <lineage>
        <taxon>Bacteria</taxon>
        <taxon>Bacillati</taxon>
        <taxon>Bacillota</taxon>
        <taxon>Clostridia</taxon>
        <taxon>Lachnospirales</taxon>
        <taxon>Lachnospiraceae</taxon>
        <taxon>Petralouisia</taxon>
    </lineage>
</organism>
<dbReference type="Proteomes" id="UP000304953">
    <property type="component" value="Unassembled WGS sequence"/>
</dbReference>
<gene>
    <name evidence="1" type="ORF">E5329_12430</name>
</gene>
<comment type="caution">
    <text evidence="1">The sequence shown here is derived from an EMBL/GenBank/DDBJ whole genome shotgun (WGS) entry which is preliminary data.</text>
</comment>
<dbReference type="EMBL" id="SRYA01000022">
    <property type="protein sequence ID" value="TGY95959.1"/>
    <property type="molecule type" value="Genomic_DNA"/>
</dbReference>
<name>A0AC61RVS6_9FIRM</name>
<sequence length="422" mass="47549">MTEIILTQYPGRFIGPVAKLIGYIMNALYTFLDSAFGVQNIALCIILFTVIIYILMFPLTYKQQKFSRLSQEMSPEINAIREKYKNKKDQVSIQKMNEETQMVYEKYGVSTMGSCVQLLINFPILLAMYQVIRNIPAYVSSVKDIYTPLVEKIMGVSGYQDTMTEFLKESGVGLVKLNFESGTTTVNSIIDVLYALPGQGWELLKDSFAGLTDIISSTEASVIHMNNFFGINIANSPMNLIKSGWGDKNFLLIFAALLIPLISYGSQVLNIKLMPNASTGAAGGDNDAMARQMKTMNTVMPLFSLFMVFSVPVGLGIYWISGSVIRCIQQLVLNRYMKNLDLEVIIEKNKEKVKKKKEKQGIYESQIANAARMNTRKISEPVSTAEKESKIREREEYSRSARKGSLLEKANMVKEFNERNNK</sequence>
<reference evidence="1" key="1">
    <citation type="submission" date="2019-04" db="EMBL/GenBank/DDBJ databases">
        <title>Microbes associate with the intestines of laboratory mice.</title>
        <authorList>
            <person name="Navarre W."/>
            <person name="Wong E."/>
            <person name="Huang K."/>
            <person name="Tropini C."/>
            <person name="Ng K."/>
            <person name="Yu B."/>
        </authorList>
    </citation>
    <scope>NUCLEOTIDE SEQUENCE</scope>
    <source>
        <strain evidence="1">NM01_1-7b</strain>
    </source>
</reference>
<evidence type="ECO:0000313" key="1">
    <source>
        <dbReference type="EMBL" id="TGY95959.1"/>
    </source>
</evidence>
<keyword evidence="2" id="KW-1185">Reference proteome</keyword>